<reference evidence="6" key="1">
    <citation type="submission" date="2021-06" db="EMBL/GenBank/DDBJ databases">
        <authorList>
            <person name="Kallberg Y."/>
            <person name="Tangrot J."/>
            <person name="Rosling A."/>
        </authorList>
    </citation>
    <scope>NUCLEOTIDE SEQUENCE</scope>
    <source>
        <strain evidence="6">FL130A</strain>
    </source>
</reference>
<proteinExistence type="inferred from homology"/>
<evidence type="ECO:0000313" key="6">
    <source>
        <dbReference type="EMBL" id="CAG8702431.1"/>
    </source>
</evidence>
<evidence type="ECO:0000313" key="7">
    <source>
        <dbReference type="Proteomes" id="UP000789508"/>
    </source>
</evidence>
<comment type="subcellular location">
    <subcellularLocation>
        <location evidence="1">Membrane</location>
        <topology evidence="1">Multi-pass membrane protein</topology>
    </subcellularLocation>
</comment>
<dbReference type="PANTHER" id="PTHR16932">
    <property type="entry name" value="INTERFERON ALPHA-INDUCIBLE PROTEIN 27"/>
    <property type="match status" value="1"/>
</dbReference>
<dbReference type="PANTHER" id="PTHR16932:SF18">
    <property type="entry name" value="INTERFERON, ALPHA-INDUCIBLE PROTEIN 27-LIKE 2"/>
    <property type="match status" value="1"/>
</dbReference>
<sequence length="184" mass="18393">KVKYIGYQLHNQASKHPIITNSGAFIGPSVFVAATNGIGKYEEQVKNLGCKVTEVAEPIKNLSKSVKDQAIKHPVITTVVVTAGVGALVGPVVFATAAKASGFTANGIAANSAAATFMSTYGGAVASGSACAVLQSVGAAGTGLATTVTSAVIGGVAGYTVNKAVIQSSNNVTRKANTIIKSLL</sequence>
<evidence type="ECO:0000256" key="4">
    <source>
        <dbReference type="ARBA" id="ARBA00022989"/>
    </source>
</evidence>
<comment type="similarity">
    <text evidence="2">Belongs to the IFI6/IFI27 family.</text>
</comment>
<dbReference type="Pfam" id="PF06140">
    <property type="entry name" value="Ifi-6-16"/>
    <property type="match status" value="1"/>
</dbReference>
<accession>A0A9N9HRV7</accession>
<name>A0A9N9HRV7_9GLOM</name>
<evidence type="ECO:0000256" key="1">
    <source>
        <dbReference type="ARBA" id="ARBA00004141"/>
    </source>
</evidence>
<dbReference type="GO" id="GO:0016020">
    <property type="term" value="C:membrane"/>
    <property type="evidence" value="ECO:0007669"/>
    <property type="project" value="UniProtKB-SubCell"/>
</dbReference>
<protein>
    <submittedName>
        <fullName evidence="6">4494_t:CDS:1</fullName>
    </submittedName>
</protein>
<evidence type="ECO:0000256" key="3">
    <source>
        <dbReference type="ARBA" id="ARBA00022692"/>
    </source>
</evidence>
<keyword evidence="4" id="KW-1133">Transmembrane helix</keyword>
<keyword evidence="5" id="KW-0472">Membrane</keyword>
<feature type="non-terminal residue" evidence="6">
    <location>
        <position position="184"/>
    </location>
</feature>
<dbReference type="InterPro" id="IPR009311">
    <property type="entry name" value="IFI6/IFI27-like"/>
</dbReference>
<dbReference type="Gene3D" id="6.10.110.10">
    <property type="match status" value="1"/>
</dbReference>
<comment type="caution">
    <text evidence="6">The sequence shown here is derived from an EMBL/GenBank/DDBJ whole genome shotgun (WGS) entry which is preliminary data.</text>
</comment>
<dbReference type="AlphaFoldDB" id="A0A9N9HRV7"/>
<dbReference type="EMBL" id="CAJVPS010019831">
    <property type="protein sequence ID" value="CAG8702431.1"/>
    <property type="molecule type" value="Genomic_DNA"/>
</dbReference>
<keyword evidence="3" id="KW-0812">Transmembrane</keyword>
<keyword evidence="7" id="KW-1185">Reference proteome</keyword>
<dbReference type="Proteomes" id="UP000789508">
    <property type="component" value="Unassembled WGS sequence"/>
</dbReference>
<gene>
    <name evidence="6" type="ORF">ALEPTO_LOCUS11631</name>
</gene>
<evidence type="ECO:0000256" key="2">
    <source>
        <dbReference type="ARBA" id="ARBA00007262"/>
    </source>
</evidence>
<evidence type="ECO:0000256" key="5">
    <source>
        <dbReference type="ARBA" id="ARBA00023136"/>
    </source>
</evidence>
<dbReference type="InterPro" id="IPR038213">
    <property type="entry name" value="IFI6/IFI27-like_sf"/>
</dbReference>
<organism evidence="6 7">
    <name type="scientific">Ambispora leptoticha</name>
    <dbReference type="NCBI Taxonomy" id="144679"/>
    <lineage>
        <taxon>Eukaryota</taxon>
        <taxon>Fungi</taxon>
        <taxon>Fungi incertae sedis</taxon>
        <taxon>Mucoromycota</taxon>
        <taxon>Glomeromycotina</taxon>
        <taxon>Glomeromycetes</taxon>
        <taxon>Archaeosporales</taxon>
        <taxon>Ambisporaceae</taxon>
        <taxon>Ambispora</taxon>
    </lineage>
</organism>